<comment type="caution">
    <text evidence="14">The sequence shown here is derived from an EMBL/GenBank/DDBJ whole genome shotgun (WGS) entry which is preliminary data.</text>
</comment>
<evidence type="ECO:0000256" key="5">
    <source>
        <dbReference type="ARBA" id="ARBA00022618"/>
    </source>
</evidence>
<dbReference type="Proteomes" id="UP000075670">
    <property type="component" value="Unassembled WGS sequence"/>
</dbReference>
<reference evidence="14 15" key="1">
    <citation type="submission" date="2016-02" db="EMBL/GenBank/DDBJ databases">
        <title>Genome sequence of Moorella mulderi DSM 14980.</title>
        <authorList>
            <person name="Poehlein A."/>
            <person name="Daniel R."/>
        </authorList>
    </citation>
    <scope>NUCLEOTIDE SEQUENCE [LARGE SCALE GENOMIC DNA]</scope>
    <source>
        <strain evidence="14 15">DSM 14980</strain>
    </source>
</reference>
<proteinExistence type="inferred from homology"/>
<dbReference type="GO" id="GO:0051301">
    <property type="term" value="P:cell division"/>
    <property type="evidence" value="ECO:0007669"/>
    <property type="project" value="UniProtKB-KW"/>
</dbReference>
<keyword evidence="5 10" id="KW-0132">Cell division</keyword>
<dbReference type="Pfam" id="PF18075">
    <property type="entry name" value="FtsX_ECD"/>
    <property type="match status" value="1"/>
</dbReference>
<keyword evidence="7 11" id="KW-1133">Transmembrane helix</keyword>
<comment type="function">
    <text evidence="10">Part of the ABC transporter FtsEX involved in asymmetric cellular division facilitating the initiation of sporulation.</text>
</comment>
<keyword evidence="4 10" id="KW-1003">Cell membrane</keyword>
<evidence type="ECO:0000256" key="6">
    <source>
        <dbReference type="ARBA" id="ARBA00022692"/>
    </source>
</evidence>
<comment type="subcellular location">
    <subcellularLocation>
        <location evidence="1">Cell membrane</location>
        <topology evidence="1">Multi-pass membrane protein</topology>
    </subcellularLocation>
</comment>
<keyword evidence="15" id="KW-1185">Reference proteome</keyword>
<feature type="transmembrane region" description="Helical" evidence="11">
    <location>
        <begin position="173"/>
        <end position="199"/>
    </location>
</feature>
<evidence type="ECO:0000256" key="8">
    <source>
        <dbReference type="ARBA" id="ARBA00023136"/>
    </source>
</evidence>
<dbReference type="PANTHER" id="PTHR47755">
    <property type="entry name" value="CELL DIVISION PROTEIN FTSX"/>
    <property type="match status" value="1"/>
</dbReference>
<dbReference type="EMBL" id="LTBC01000011">
    <property type="protein sequence ID" value="KYH31464.1"/>
    <property type="molecule type" value="Genomic_DNA"/>
</dbReference>
<feature type="transmembrane region" description="Helical" evidence="11">
    <location>
        <begin position="220"/>
        <end position="247"/>
    </location>
</feature>
<evidence type="ECO:0000313" key="15">
    <source>
        <dbReference type="Proteomes" id="UP000075670"/>
    </source>
</evidence>
<evidence type="ECO:0000256" key="7">
    <source>
        <dbReference type="ARBA" id="ARBA00022989"/>
    </source>
</evidence>
<feature type="domain" description="FtsX extracellular" evidence="13">
    <location>
        <begin position="61"/>
        <end position="154"/>
    </location>
</feature>
<dbReference type="Gene3D" id="3.30.70.3040">
    <property type="match status" value="1"/>
</dbReference>
<evidence type="ECO:0000313" key="14">
    <source>
        <dbReference type="EMBL" id="KYH31464.1"/>
    </source>
</evidence>
<dbReference type="AlphaFoldDB" id="A0A151AUW5"/>
<dbReference type="PATRIC" id="fig|1122241.3.peg.2528"/>
<accession>A0A151AUW5</accession>
<comment type="similarity">
    <text evidence="2 10">Belongs to the ABC-4 integral membrane protein family. FtsX subfamily.</text>
</comment>
<evidence type="ECO:0000256" key="2">
    <source>
        <dbReference type="ARBA" id="ARBA00007379"/>
    </source>
</evidence>
<evidence type="ECO:0000256" key="11">
    <source>
        <dbReference type="SAM" id="Phobius"/>
    </source>
</evidence>
<evidence type="ECO:0000256" key="1">
    <source>
        <dbReference type="ARBA" id="ARBA00004651"/>
    </source>
</evidence>
<evidence type="ECO:0000256" key="9">
    <source>
        <dbReference type="ARBA" id="ARBA00023306"/>
    </source>
</evidence>
<dbReference type="InterPro" id="IPR040690">
    <property type="entry name" value="FtsX_ECD"/>
</dbReference>
<name>A0A151AUW5_9FIRM</name>
<evidence type="ECO:0000259" key="12">
    <source>
        <dbReference type="Pfam" id="PF02687"/>
    </source>
</evidence>
<feature type="transmembrane region" description="Helical" evidence="11">
    <location>
        <begin position="23"/>
        <end position="48"/>
    </location>
</feature>
<evidence type="ECO:0000256" key="3">
    <source>
        <dbReference type="ARBA" id="ARBA00021907"/>
    </source>
</evidence>
<dbReference type="NCBIfam" id="NF038347">
    <property type="entry name" value="FtsX_Gpos"/>
    <property type="match status" value="1"/>
</dbReference>
<gene>
    <name evidence="14" type="primary">ftsX</name>
    <name evidence="14" type="ORF">MOMUL_23730</name>
</gene>
<organism evidence="14 15">
    <name type="scientific">Moorella mulderi DSM 14980</name>
    <dbReference type="NCBI Taxonomy" id="1122241"/>
    <lineage>
        <taxon>Bacteria</taxon>
        <taxon>Bacillati</taxon>
        <taxon>Bacillota</taxon>
        <taxon>Clostridia</taxon>
        <taxon>Neomoorellales</taxon>
        <taxon>Neomoorellaceae</taxon>
        <taxon>Neomoorella</taxon>
    </lineage>
</organism>
<protein>
    <recommendedName>
        <fullName evidence="3 10">Cell division protein FtsX</fullName>
    </recommendedName>
</protein>
<dbReference type="InterPro" id="IPR004513">
    <property type="entry name" value="FtsX"/>
</dbReference>
<feature type="domain" description="ABC3 transporter permease C-terminal" evidence="12">
    <location>
        <begin position="178"/>
        <end position="296"/>
    </location>
</feature>
<dbReference type="Pfam" id="PF02687">
    <property type="entry name" value="FtsX"/>
    <property type="match status" value="1"/>
</dbReference>
<evidence type="ECO:0000256" key="4">
    <source>
        <dbReference type="ARBA" id="ARBA00022475"/>
    </source>
</evidence>
<feature type="transmembrane region" description="Helical" evidence="11">
    <location>
        <begin position="267"/>
        <end position="291"/>
    </location>
</feature>
<sequence length="297" mass="32491">MVMKLRTAGYFFKQAGISLWRNFWMSLAAVASVAISMFLLGAFLLLVFNVNYIAASLQSNVEIAVFLQVDTPRQAAYQVRDQVMAMPGVTEVTLVPKEVGLKQLSQQFGGEEELLGATGGVNPLPDYLRVRVADPETIHEVARAIASLPGVEKVNYGQEVVDRLFAVVRWLRWLGAGIILVLGLGALFLIIITIRLTVYSRRREINIMKYVGATDWFIRWPFFLEGLFLGLVGSGCAALAIYAGYSLLLTRAGAALVFIPLLNDRVLLLNSVLSLVAGGALVGALGSLLSIRRFLKV</sequence>
<keyword evidence="9 10" id="KW-0131">Cell cycle</keyword>
<dbReference type="InterPro" id="IPR058204">
    <property type="entry name" value="FtsX_firmicutes-type"/>
</dbReference>
<keyword evidence="8 10" id="KW-0472">Membrane</keyword>
<evidence type="ECO:0000256" key="10">
    <source>
        <dbReference type="PIRNR" id="PIRNR003097"/>
    </source>
</evidence>
<dbReference type="PANTHER" id="PTHR47755:SF1">
    <property type="entry name" value="CELL DIVISION PROTEIN FTSX"/>
    <property type="match status" value="1"/>
</dbReference>
<dbReference type="PIRSF" id="PIRSF003097">
    <property type="entry name" value="FtsX"/>
    <property type="match status" value="1"/>
</dbReference>
<dbReference type="InterPro" id="IPR003838">
    <property type="entry name" value="ABC3_permease_C"/>
</dbReference>
<keyword evidence="6 11" id="KW-0812">Transmembrane</keyword>
<evidence type="ECO:0000259" key="13">
    <source>
        <dbReference type="Pfam" id="PF18075"/>
    </source>
</evidence>
<dbReference type="GO" id="GO:0005886">
    <property type="term" value="C:plasma membrane"/>
    <property type="evidence" value="ECO:0007669"/>
    <property type="project" value="UniProtKB-SubCell"/>
</dbReference>